<feature type="transmembrane region" description="Helical" evidence="1">
    <location>
        <begin position="34"/>
        <end position="54"/>
    </location>
</feature>
<feature type="transmembrane region" description="Helical" evidence="1">
    <location>
        <begin position="7"/>
        <end position="28"/>
    </location>
</feature>
<proteinExistence type="predicted"/>
<gene>
    <name evidence="2" type="ORF">JN11_01188</name>
</gene>
<organism evidence="2 3">
    <name type="scientific">Mucilaginibacter frigoritolerans</name>
    <dbReference type="NCBI Taxonomy" id="652788"/>
    <lineage>
        <taxon>Bacteria</taxon>
        <taxon>Pseudomonadati</taxon>
        <taxon>Bacteroidota</taxon>
        <taxon>Sphingobacteriia</taxon>
        <taxon>Sphingobacteriales</taxon>
        <taxon>Sphingobacteriaceae</taxon>
        <taxon>Mucilaginibacter</taxon>
    </lineage>
</organism>
<dbReference type="Proteomes" id="UP000317010">
    <property type="component" value="Unassembled WGS sequence"/>
</dbReference>
<protein>
    <submittedName>
        <fullName evidence="2">Uncharacterized protein</fullName>
    </submittedName>
</protein>
<evidence type="ECO:0000256" key="1">
    <source>
        <dbReference type="SAM" id="Phobius"/>
    </source>
</evidence>
<accession>A0A562U8W2</accession>
<evidence type="ECO:0000313" key="3">
    <source>
        <dbReference type="Proteomes" id="UP000317010"/>
    </source>
</evidence>
<keyword evidence="3" id="KW-1185">Reference proteome</keyword>
<comment type="caution">
    <text evidence="2">The sequence shown here is derived from an EMBL/GenBank/DDBJ whole genome shotgun (WGS) entry which is preliminary data.</text>
</comment>
<dbReference type="EMBL" id="VLLI01000003">
    <property type="protein sequence ID" value="TWJ02216.1"/>
    <property type="molecule type" value="Genomic_DNA"/>
</dbReference>
<sequence length="84" mass="9630">MDAKFRLLYLLAGSAGLVYLFYYLIASFPNVDPAHVLVITIPDMLFFFLAYRTYPGSRAVVEKRSIVMQEHNVVMQESRVRVNG</sequence>
<keyword evidence="1" id="KW-0812">Transmembrane</keyword>
<dbReference type="AlphaFoldDB" id="A0A562U8W2"/>
<reference evidence="2 3" key="1">
    <citation type="submission" date="2019-07" db="EMBL/GenBank/DDBJ databases">
        <title>Genomic Encyclopedia of Archaeal and Bacterial Type Strains, Phase II (KMG-II): from individual species to whole genera.</title>
        <authorList>
            <person name="Goeker M."/>
        </authorList>
    </citation>
    <scope>NUCLEOTIDE SEQUENCE [LARGE SCALE GENOMIC DNA]</scope>
    <source>
        <strain evidence="2 3">ATCC BAA-1854</strain>
    </source>
</reference>
<dbReference type="RefSeq" id="WP_144910568.1">
    <property type="nucleotide sequence ID" value="NZ_VLLI01000003.1"/>
</dbReference>
<name>A0A562U8W2_9SPHI</name>
<keyword evidence="1" id="KW-0472">Membrane</keyword>
<evidence type="ECO:0000313" key="2">
    <source>
        <dbReference type="EMBL" id="TWJ02216.1"/>
    </source>
</evidence>
<keyword evidence="1" id="KW-1133">Transmembrane helix</keyword>